<keyword evidence="1" id="KW-0547">Nucleotide-binding</keyword>
<dbReference type="PANTHER" id="PTHR44329:SF298">
    <property type="entry name" value="MIXED LINEAGE KINASE DOMAIN-LIKE PROTEIN"/>
    <property type="match status" value="1"/>
</dbReference>
<name>A0A8H3BTD7_9AGAM</name>
<dbReference type="PANTHER" id="PTHR44329">
    <property type="entry name" value="SERINE/THREONINE-PROTEIN KINASE TNNI3K-RELATED"/>
    <property type="match status" value="1"/>
</dbReference>
<gene>
    <name evidence="4" type="ORF">RDB_LOCUS164019</name>
</gene>
<dbReference type="InterPro" id="IPR051681">
    <property type="entry name" value="Ser/Thr_Kinases-Pseudokinases"/>
</dbReference>
<evidence type="ECO:0000313" key="4">
    <source>
        <dbReference type="EMBL" id="CAE6464435.1"/>
    </source>
</evidence>
<dbReference type="Pfam" id="PF07714">
    <property type="entry name" value="PK_Tyr_Ser-Thr"/>
    <property type="match status" value="1"/>
</dbReference>
<proteinExistence type="predicted"/>
<dbReference type="EMBL" id="CAJMWS010000808">
    <property type="protein sequence ID" value="CAE6464435.1"/>
    <property type="molecule type" value="Genomic_DNA"/>
</dbReference>
<evidence type="ECO:0000256" key="2">
    <source>
        <dbReference type="ARBA" id="ARBA00022840"/>
    </source>
</evidence>
<evidence type="ECO:0000313" key="5">
    <source>
        <dbReference type="Proteomes" id="UP000663846"/>
    </source>
</evidence>
<organism evidence="4 5">
    <name type="scientific">Rhizoctonia solani</name>
    <dbReference type="NCBI Taxonomy" id="456999"/>
    <lineage>
        <taxon>Eukaryota</taxon>
        <taxon>Fungi</taxon>
        <taxon>Dikarya</taxon>
        <taxon>Basidiomycota</taxon>
        <taxon>Agaricomycotina</taxon>
        <taxon>Agaricomycetes</taxon>
        <taxon>Cantharellales</taxon>
        <taxon>Ceratobasidiaceae</taxon>
        <taxon>Rhizoctonia</taxon>
    </lineage>
</organism>
<dbReference type="GO" id="GO:0005524">
    <property type="term" value="F:ATP binding"/>
    <property type="evidence" value="ECO:0007669"/>
    <property type="project" value="UniProtKB-KW"/>
</dbReference>
<accession>A0A8H3BTD7</accession>
<keyword evidence="2" id="KW-0067">ATP-binding</keyword>
<dbReference type="GO" id="GO:0004674">
    <property type="term" value="F:protein serine/threonine kinase activity"/>
    <property type="evidence" value="ECO:0007669"/>
    <property type="project" value="TreeGrafter"/>
</dbReference>
<evidence type="ECO:0000259" key="3">
    <source>
        <dbReference type="PROSITE" id="PS50011"/>
    </source>
</evidence>
<feature type="domain" description="Protein kinase" evidence="3">
    <location>
        <begin position="1"/>
        <end position="128"/>
    </location>
</feature>
<reference evidence="4" key="1">
    <citation type="submission" date="2021-01" db="EMBL/GenBank/DDBJ databases">
        <authorList>
            <person name="Kaushik A."/>
        </authorList>
    </citation>
    <scope>NUCLEOTIDE SEQUENCE</scope>
    <source>
        <strain evidence="4">AG1-1C</strain>
    </source>
</reference>
<sequence>MFKGISLGMVSQWMENGTLVEYLRKNPWVDRYRMSIQVASGLAYMHNGQAVHGDLKALNVLVSSEGVAKLTDFDFSIMSEVSLVFSESSNNRAGSTRWAVCQNLCSILEFLSDSSLGTRAIFRNIREK</sequence>
<dbReference type="InterPro" id="IPR001245">
    <property type="entry name" value="Ser-Thr/Tyr_kinase_cat_dom"/>
</dbReference>
<dbReference type="SUPFAM" id="SSF56112">
    <property type="entry name" value="Protein kinase-like (PK-like)"/>
    <property type="match status" value="1"/>
</dbReference>
<dbReference type="InterPro" id="IPR000719">
    <property type="entry name" value="Prot_kinase_dom"/>
</dbReference>
<evidence type="ECO:0000256" key="1">
    <source>
        <dbReference type="ARBA" id="ARBA00022741"/>
    </source>
</evidence>
<dbReference type="Proteomes" id="UP000663846">
    <property type="component" value="Unassembled WGS sequence"/>
</dbReference>
<comment type="caution">
    <text evidence="4">The sequence shown here is derived from an EMBL/GenBank/DDBJ whole genome shotgun (WGS) entry which is preliminary data.</text>
</comment>
<dbReference type="AlphaFoldDB" id="A0A8H3BTD7"/>
<dbReference type="PROSITE" id="PS50011">
    <property type="entry name" value="PROTEIN_KINASE_DOM"/>
    <property type="match status" value="1"/>
</dbReference>
<dbReference type="InterPro" id="IPR011009">
    <property type="entry name" value="Kinase-like_dom_sf"/>
</dbReference>
<protein>
    <recommendedName>
        <fullName evidence="3">Protein kinase domain-containing protein</fullName>
    </recommendedName>
</protein>
<dbReference type="Gene3D" id="1.10.510.10">
    <property type="entry name" value="Transferase(Phosphotransferase) domain 1"/>
    <property type="match status" value="1"/>
</dbReference>